<evidence type="ECO:0000256" key="1">
    <source>
        <dbReference type="ARBA" id="ARBA00023125"/>
    </source>
</evidence>
<dbReference type="InterPro" id="IPR009057">
    <property type="entry name" value="Homeodomain-like_sf"/>
</dbReference>
<organism evidence="5 6">
    <name type="scientific">Enterococcus faecalis</name>
    <name type="common">Streptococcus faecalis</name>
    <dbReference type="NCBI Taxonomy" id="1351"/>
    <lineage>
        <taxon>Bacteria</taxon>
        <taxon>Bacillati</taxon>
        <taxon>Bacillota</taxon>
        <taxon>Bacilli</taxon>
        <taxon>Lactobacillales</taxon>
        <taxon>Enterococcaceae</taxon>
        <taxon>Enterococcus</taxon>
    </lineage>
</organism>
<name>A0A855U274_ENTFL</name>
<evidence type="ECO:0000259" key="4">
    <source>
        <dbReference type="PROSITE" id="PS50977"/>
    </source>
</evidence>
<feature type="transmembrane region" description="Helical" evidence="3">
    <location>
        <begin position="146"/>
        <end position="167"/>
    </location>
</feature>
<accession>A0A855U274</accession>
<dbReference type="PROSITE" id="PS50977">
    <property type="entry name" value="HTH_TETR_2"/>
    <property type="match status" value="1"/>
</dbReference>
<comment type="caution">
    <text evidence="5">The sequence shown here is derived from an EMBL/GenBank/DDBJ whole genome shotgun (WGS) entry which is preliminary data.</text>
</comment>
<sequence length="207" mass="25166">MSINKKDIKKEEIIFTAMKHFSKFGYEKTKLLDIANEAKTSTTTVYSFFKTKHDLYEAVIVYNLDIINSELEKIADKSSTIDEYIMNIIERVRLKSDKEQLLLNFYMLISTNSVQIKNLEIIEKFERKRFSYYLKFIENPKIKDRYTLLFIDNIITIYIYSYFNVFYRKKIFLYLSLYQQDRESIEFEEDLMKYLKLLVRKRLLEIE</sequence>
<dbReference type="AlphaFoldDB" id="A0A855U274"/>
<protein>
    <submittedName>
        <fullName evidence="5">TetR/AcrR family transcriptional regulator</fullName>
    </submittedName>
</protein>
<dbReference type="InterPro" id="IPR001647">
    <property type="entry name" value="HTH_TetR"/>
</dbReference>
<evidence type="ECO:0000256" key="3">
    <source>
        <dbReference type="SAM" id="Phobius"/>
    </source>
</evidence>
<proteinExistence type="predicted"/>
<evidence type="ECO:0000313" key="6">
    <source>
        <dbReference type="Proteomes" id="UP000244140"/>
    </source>
</evidence>
<keyword evidence="3" id="KW-1133">Transmembrane helix</keyword>
<keyword evidence="3" id="KW-0472">Membrane</keyword>
<gene>
    <name evidence="5" type="ORF">DAI13_02985</name>
</gene>
<dbReference type="EMBL" id="PZZH01000001">
    <property type="protein sequence ID" value="PTN76754.1"/>
    <property type="molecule type" value="Genomic_DNA"/>
</dbReference>
<evidence type="ECO:0000313" key="5">
    <source>
        <dbReference type="EMBL" id="PTN76754.1"/>
    </source>
</evidence>
<reference evidence="5 6" key="1">
    <citation type="submission" date="2018-04" db="EMBL/GenBank/DDBJ databases">
        <authorList>
            <person name="Van Tyne D."/>
        </authorList>
    </citation>
    <scope>NUCLEOTIDE SEQUENCE [LARGE SCALE GENOMIC DNA]</scope>
    <source>
        <strain evidence="5 6">B2535</strain>
    </source>
</reference>
<dbReference type="Gene3D" id="1.10.357.10">
    <property type="entry name" value="Tetracycline Repressor, domain 2"/>
    <property type="match status" value="1"/>
</dbReference>
<evidence type="ECO:0000256" key="2">
    <source>
        <dbReference type="PROSITE-ProRule" id="PRU00335"/>
    </source>
</evidence>
<dbReference type="SUPFAM" id="SSF46689">
    <property type="entry name" value="Homeodomain-like"/>
    <property type="match status" value="1"/>
</dbReference>
<feature type="DNA-binding region" description="H-T-H motif" evidence="2">
    <location>
        <begin position="30"/>
        <end position="49"/>
    </location>
</feature>
<keyword evidence="3" id="KW-0812">Transmembrane</keyword>
<keyword evidence="1 2" id="KW-0238">DNA-binding</keyword>
<dbReference type="Proteomes" id="UP000244140">
    <property type="component" value="Unassembled WGS sequence"/>
</dbReference>
<dbReference type="RefSeq" id="WP_010714118.1">
    <property type="nucleotide sequence ID" value="NZ_PZZE01000001.1"/>
</dbReference>
<dbReference type="Pfam" id="PF00440">
    <property type="entry name" value="TetR_N"/>
    <property type="match status" value="1"/>
</dbReference>
<dbReference type="GO" id="GO:0003677">
    <property type="term" value="F:DNA binding"/>
    <property type="evidence" value="ECO:0007669"/>
    <property type="project" value="UniProtKB-UniRule"/>
</dbReference>
<feature type="domain" description="HTH tetR-type" evidence="4">
    <location>
        <begin position="7"/>
        <end position="67"/>
    </location>
</feature>